<dbReference type="EMBL" id="KL142388">
    <property type="protein sequence ID" value="KDR72568.1"/>
    <property type="molecule type" value="Genomic_DNA"/>
</dbReference>
<gene>
    <name evidence="2" type="ORF">GALMADRAFT_228852</name>
</gene>
<protein>
    <submittedName>
        <fullName evidence="2">Uncharacterized protein</fullName>
    </submittedName>
</protein>
<keyword evidence="3" id="KW-1185">Reference proteome</keyword>
<feature type="transmembrane region" description="Helical" evidence="1">
    <location>
        <begin position="6"/>
        <end position="25"/>
    </location>
</feature>
<evidence type="ECO:0000313" key="2">
    <source>
        <dbReference type="EMBL" id="KDR72568.1"/>
    </source>
</evidence>
<organism evidence="2 3">
    <name type="scientific">Galerina marginata (strain CBS 339.88)</name>
    <dbReference type="NCBI Taxonomy" id="685588"/>
    <lineage>
        <taxon>Eukaryota</taxon>
        <taxon>Fungi</taxon>
        <taxon>Dikarya</taxon>
        <taxon>Basidiomycota</taxon>
        <taxon>Agaricomycotina</taxon>
        <taxon>Agaricomycetes</taxon>
        <taxon>Agaricomycetidae</taxon>
        <taxon>Agaricales</taxon>
        <taxon>Agaricineae</taxon>
        <taxon>Strophariaceae</taxon>
        <taxon>Galerina</taxon>
    </lineage>
</organism>
<dbReference type="Proteomes" id="UP000027222">
    <property type="component" value="Unassembled WGS sequence"/>
</dbReference>
<keyword evidence="1" id="KW-1133">Transmembrane helix</keyword>
<name>A0A067T0M5_GALM3</name>
<accession>A0A067T0M5</accession>
<dbReference type="HOGENOM" id="CLU_2885933_0_0_1"/>
<proteinExistence type="predicted"/>
<evidence type="ECO:0000256" key="1">
    <source>
        <dbReference type="SAM" id="Phobius"/>
    </source>
</evidence>
<keyword evidence="1" id="KW-0812">Transmembrane</keyword>
<sequence>MEPPLTVFAGFLFCLVLMTILWHWCSDTPAAVEWIVDGRANRVSALQKACAFCVLHRLSTGHN</sequence>
<dbReference type="AlphaFoldDB" id="A0A067T0M5"/>
<keyword evidence="1" id="KW-0472">Membrane</keyword>
<reference evidence="3" key="1">
    <citation type="journal article" date="2014" name="Proc. Natl. Acad. Sci. U.S.A.">
        <title>Extensive sampling of basidiomycete genomes demonstrates inadequacy of the white-rot/brown-rot paradigm for wood decay fungi.</title>
        <authorList>
            <person name="Riley R."/>
            <person name="Salamov A.A."/>
            <person name="Brown D.W."/>
            <person name="Nagy L.G."/>
            <person name="Floudas D."/>
            <person name="Held B.W."/>
            <person name="Levasseur A."/>
            <person name="Lombard V."/>
            <person name="Morin E."/>
            <person name="Otillar R."/>
            <person name="Lindquist E.A."/>
            <person name="Sun H."/>
            <person name="LaButti K.M."/>
            <person name="Schmutz J."/>
            <person name="Jabbour D."/>
            <person name="Luo H."/>
            <person name="Baker S.E."/>
            <person name="Pisabarro A.G."/>
            <person name="Walton J.D."/>
            <person name="Blanchette R.A."/>
            <person name="Henrissat B."/>
            <person name="Martin F."/>
            <person name="Cullen D."/>
            <person name="Hibbett D.S."/>
            <person name="Grigoriev I.V."/>
        </authorList>
    </citation>
    <scope>NUCLEOTIDE SEQUENCE [LARGE SCALE GENOMIC DNA]</scope>
    <source>
        <strain evidence="3">CBS 339.88</strain>
    </source>
</reference>
<evidence type="ECO:0000313" key="3">
    <source>
        <dbReference type="Proteomes" id="UP000027222"/>
    </source>
</evidence>